<feature type="compositionally biased region" description="Acidic residues" evidence="1">
    <location>
        <begin position="528"/>
        <end position="540"/>
    </location>
</feature>
<feature type="region of interest" description="Disordered" evidence="1">
    <location>
        <begin position="83"/>
        <end position="433"/>
    </location>
</feature>
<reference evidence="2" key="1">
    <citation type="journal article" date="2020" name="Stud. Mycol.">
        <title>101 Dothideomycetes genomes: a test case for predicting lifestyles and emergence of pathogens.</title>
        <authorList>
            <person name="Haridas S."/>
            <person name="Albert R."/>
            <person name="Binder M."/>
            <person name="Bloem J."/>
            <person name="Labutti K."/>
            <person name="Salamov A."/>
            <person name="Andreopoulos B."/>
            <person name="Baker S."/>
            <person name="Barry K."/>
            <person name="Bills G."/>
            <person name="Bluhm B."/>
            <person name="Cannon C."/>
            <person name="Castanera R."/>
            <person name="Culley D."/>
            <person name="Daum C."/>
            <person name="Ezra D."/>
            <person name="Gonzalez J."/>
            <person name="Henrissat B."/>
            <person name="Kuo A."/>
            <person name="Liang C."/>
            <person name="Lipzen A."/>
            <person name="Lutzoni F."/>
            <person name="Magnuson J."/>
            <person name="Mondo S."/>
            <person name="Nolan M."/>
            <person name="Ohm R."/>
            <person name="Pangilinan J."/>
            <person name="Park H.-J."/>
            <person name="Ramirez L."/>
            <person name="Alfaro M."/>
            <person name="Sun H."/>
            <person name="Tritt A."/>
            <person name="Yoshinaga Y."/>
            <person name="Zwiers L.-H."/>
            <person name="Turgeon B."/>
            <person name="Goodwin S."/>
            <person name="Spatafora J."/>
            <person name="Crous P."/>
            <person name="Grigoriev I."/>
        </authorList>
    </citation>
    <scope>NUCLEOTIDE SEQUENCE</scope>
    <source>
        <strain evidence="2">CBS 269.34</strain>
    </source>
</reference>
<evidence type="ECO:0000256" key="1">
    <source>
        <dbReference type="SAM" id="MobiDB-lite"/>
    </source>
</evidence>
<feature type="compositionally biased region" description="Polar residues" evidence="1">
    <location>
        <begin position="363"/>
        <end position="384"/>
    </location>
</feature>
<feature type="compositionally biased region" description="Low complexity" evidence="1">
    <location>
        <begin position="495"/>
        <end position="509"/>
    </location>
</feature>
<feature type="compositionally biased region" description="Polar residues" evidence="1">
    <location>
        <begin position="290"/>
        <end position="326"/>
    </location>
</feature>
<feature type="compositionally biased region" description="Low complexity" evidence="1">
    <location>
        <begin position="385"/>
        <end position="403"/>
    </location>
</feature>
<feature type="compositionally biased region" description="Polar residues" evidence="1">
    <location>
        <begin position="11"/>
        <end position="25"/>
    </location>
</feature>
<protein>
    <submittedName>
        <fullName evidence="2">Uncharacterized protein</fullName>
    </submittedName>
</protein>
<sequence>MAAATAGYEWSRSSPLQHSPDTTSPMYPDRPIRPLPKRRLRARLSPEQADSIVYPPAPPSSAPLFSFPYSQLDKVSGVAANRVQRGDHEPHTCHCGHDHSELDSDEEEDDRAAALQSSPSVQPYSRSLLGAKSGTSAAFSKPSSASSSADGYESFENTNNKKKRKIPNMGSTSAHHNNLTAEMASMGISHARDPAAHEDGEGGVGHYYGSGSSAMQTTSSGTGISGAGRGRYARSGRTPERRVLGTSTNAMNAGKTTSGAKRDYNGAGAQSKGNPPEQGGIISAAIANAQAEQSQAGNENVSLLQQQAAKTPDNSQFTFSIPSDSANKMVWPGQQNGNFAPPDNLQAREYANAPDKGPHRGGQPQSSQPRTTQGTQTSPNMNGNQQGSSGKPQPQAQPGAQQPRKPRRKPGKIYALAARQRKMQQEYTNYHHPPSREDIWICEFCEYESIFGSPPEALVRQYEIKDRKERKRLAEKRRLLEKARMKGRKGKKGTKNSAKNNANASQQAQNPPPNQRYDQPLDNAPLDQQEEEYYDDEYDDIPALASVENAVQAHAAHNGYHENHPPGPNLRHTSGTQARGGGKAANGA</sequence>
<dbReference type="EMBL" id="MU004193">
    <property type="protein sequence ID" value="KAF2493002.1"/>
    <property type="molecule type" value="Genomic_DNA"/>
</dbReference>
<gene>
    <name evidence="2" type="ORF">BU16DRAFT_95782</name>
</gene>
<keyword evidence="3" id="KW-1185">Reference proteome</keyword>
<feature type="compositionally biased region" description="Low complexity" evidence="1">
    <location>
        <begin position="136"/>
        <end position="149"/>
    </location>
</feature>
<evidence type="ECO:0000313" key="3">
    <source>
        <dbReference type="Proteomes" id="UP000799750"/>
    </source>
</evidence>
<feature type="compositionally biased region" description="Low complexity" evidence="1">
    <location>
        <begin position="209"/>
        <end position="222"/>
    </location>
</feature>
<feature type="compositionally biased region" description="Polar residues" evidence="1">
    <location>
        <begin position="245"/>
        <end position="259"/>
    </location>
</feature>
<organism evidence="2 3">
    <name type="scientific">Lophium mytilinum</name>
    <dbReference type="NCBI Taxonomy" id="390894"/>
    <lineage>
        <taxon>Eukaryota</taxon>
        <taxon>Fungi</taxon>
        <taxon>Dikarya</taxon>
        <taxon>Ascomycota</taxon>
        <taxon>Pezizomycotina</taxon>
        <taxon>Dothideomycetes</taxon>
        <taxon>Pleosporomycetidae</taxon>
        <taxon>Mytilinidiales</taxon>
        <taxon>Mytilinidiaceae</taxon>
        <taxon>Lophium</taxon>
    </lineage>
</organism>
<feature type="compositionally biased region" description="Basic and acidic residues" evidence="1">
    <location>
        <begin position="190"/>
        <end position="200"/>
    </location>
</feature>
<feature type="compositionally biased region" description="Basic residues" evidence="1">
    <location>
        <begin position="485"/>
        <end position="494"/>
    </location>
</feature>
<feature type="compositionally biased region" description="Polar residues" evidence="1">
    <location>
        <begin position="169"/>
        <end position="180"/>
    </location>
</feature>
<accession>A0A6A6QL66</accession>
<proteinExistence type="predicted"/>
<feature type="compositionally biased region" description="Basic and acidic residues" evidence="1">
    <location>
        <begin position="84"/>
        <end position="102"/>
    </location>
</feature>
<feature type="region of interest" description="Disordered" evidence="1">
    <location>
        <begin position="1"/>
        <end position="38"/>
    </location>
</feature>
<dbReference type="Proteomes" id="UP000799750">
    <property type="component" value="Unassembled WGS sequence"/>
</dbReference>
<dbReference type="AlphaFoldDB" id="A0A6A6QL66"/>
<feature type="compositionally biased region" description="Gly residues" evidence="1">
    <location>
        <begin position="578"/>
        <end position="588"/>
    </location>
</feature>
<evidence type="ECO:0000313" key="2">
    <source>
        <dbReference type="EMBL" id="KAF2493002.1"/>
    </source>
</evidence>
<name>A0A6A6QL66_9PEZI</name>
<feature type="region of interest" description="Disordered" evidence="1">
    <location>
        <begin position="467"/>
        <end position="588"/>
    </location>
</feature>
<dbReference type="OrthoDB" id="4174342at2759"/>
<feature type="compositionally biased region" description="Polar residues" evidence="1">
    <location>
        <begin position="115"/>
        <end position="125"/>
    </location>
</feature>